<organism evidence="1 2">
    <name type="scientific">Bauhinia variegata</name>
    <name type="common">Purple orchid tree</name>
    <name type="synonym">Phanera variegata</name>
    <dbReference type="NCBI Taxonomy" id="167791"/>
    <lineage>
        <taxon>Eukaryota</taxon>
        <taxon>Viridiplantae</taxon>
        <taxon>Streptophyta</taxon>
        <taxon>Embryophyta</taxon>
        <taxon>Tracheophyta</taxon>
        <taxon>Spermatophyta</taxon>
        <taxon>Magnoliopsida</taxon>
        <taxon>eudicotyledons</taxon>
        <taxon>Gunneridae</taxon>
        <taxon>Pentapetalae</taxon>
        <taxon>rosids</taxon>
        <taxon>fabids</taxon>
        <taxon>Fabales</taxon>
        <taxon>Fabaceae</taxon>
        <taxon>Cercidoideae</taxon>
        <taxon>Cercideae</taxon>
        <taxon>Bauhiniinae</taxon>
        <taxon>Bauhinia</taxon>
    </lineage>
</organism>
<proteinExistence type="predicted"/>
<protein>
    <submittedName>
        <fullName evidence="1">Uncharacterized protein</fullName>
    </submittedName>
</protein>
<dbReference type="EMBL" id="CM039434">
    <property type="protein sequence ID" value="KAI4323972.1"/>
    <property type="molecule type" value="Genomic_DNA"/>
</dbReference>
<accession>A0ACB9MK31</accession>
<name>A0ACB9MK31_BAUVA</name>
<sequence>MSHTTTSIKKLENQVGQISQLLTTRQPSSLPSTIEVSPREHVHSIFLRSGKVAEIDLKETSTAEGEKEERPKPTEEKITAVSKASKTKKVDKPKSKLFLDNPPPYVPKVPFPQSYLDSCIK</sequence>
<comment type="caution">
    <text evidence="1">The sequence shown here is derived from an EMBL/GenBank/DDBJ whole genome shotgun (WGS) entry which is preliminary data.</text>
</comment>
<keyword evidence="2" id="KW-1185">Reference proteome</keyword>
<evidence type="ECO:0000313" key="2">
    <source>
        <dbReference type="Proteomes" id="UP000828941"/>
    </source>
</evidence>
<gene>
    <name evidence="1" type="ORF">L6164_023541</name>
</gene>
<reference evidence="1 2" key="1">
    <citation type="journal article" date="2022" name="DNA Res.">
        <title>Chromosomal-level genome assembly of the orchid tree Bauhinia variegata (Leguminosae; Cercidoideae) supports the allotetraploid origin hypothesis of Bauhinia.</title>
        <authorList>
            <person name="Zhong Y."/>
            <person name="Chen Y."/>
            <person name="Zheng D."/>
            <person name="Pang J."/>
            <person name="Liu Y."/>
            <person name="Luo S."/>
            <person name="Meng S."/>
            <person name="Qian L."/>
            <person name="Wei D."/>
            <person name="Dai S."/>
            <person name="Zhou R."/>
        </authorList>
    </citation>
    <scope>NUCLEOTIDE SEQUENCE [LARGE SCALE GENOMIC DNA]</scope>
    <source>
        <strain evidence="1">BV-YZ2020</strain>
    </source>
</reference>
<evidence type="ECO:0000313" key="1">
    <source>
        <dbReference type="EMBL" id="KAI4323972.1"/>
    </source>
</evidence>
<dbReference type="Proteomes" id="UP000828941">
    <property type="component" value="Chromosome 9"/>
</dbReference>